<comment type="caution">
    <text evidence="1">The sequence shown here is derived from an EMBL/GenBank/DDBJ whole genome shotgun (WGS) entry which is preliminary data.</text>
</comment>
<dbReference type="EMBL" id="JXLU01000090">
    <property type="protein sequence ID" value="KIO72619.1"/>
    <property type="molecule type" value="Genomic_DNA"/>
</dbReference>
<organism evidence="1 2">
    <name type="scientific">Caldibacillus thermoamylovorans</name>
    <dbReference type="NCBI Taxonomy" id="35841"/>
    <lineage>
        <taxon>Bacteria</taxon>
        <taxon>Bacillati</taxon>
        <taxon>Bacillota</taxon>
        <taxon>Bacilli</taxon>
        <taxon>Bacillales</taxon>
        <taxon>Bacillaceae</taxon>
        <taxon>Caldibacillus</taxon>
    </lineage>
</organism>
<dbReference type="AlphaFoldDB" id="A0A0D0EFZ0"/>
<evidence type="ECO:0000313" key="1">
    <source>
        <dbReference type="EMBL" id="KIO72619.1"/>
    </source>
</evidence>
<proteinExistence type="predicted"/>
<reference evidence="1 2" key="1">
    <citation type="submission" date="2015-01" db="EMBL/GenBank/DDBJ databases">
        <title>Draft Genome Sequences of Four Bacillus thermoamylovorans Strains, Isolated From Food Products.</title>
        <authorList>
            <person name="Krawcyk A.O."/>
            <person name="Berendsen E.M."/>
            <person name="Eijlander R.T."/>
            <person name="de Jong A."/>
            <person name="Wells-Bennik M."/>
            <person name="Kuipers O.P."/>
        </authorList>
    </citation>
    <scope>NUCLEOTIDE SEQUENCE [LARGE SCALE GENOMIC DNA]</scope>
    <source>
        <strain evidence="1 2">B4167</strain>
    </source>
</reference>
<accession>A0A0D0EFZ0</accession>
<sequence length="86" mass="10113">MSEMFKNFFEWLIAEKIVDCESLRSFPVQALEILSLADANNYFKFLGRKKYRVSKKEDEIKQIDVKTVNRHKSSLRSLSMFCVSAQ</sequence>
<dbReference type="Proteomes" id="UP000032076">
    <property type="component" value="Unassembled WGS sequence"/>
</dbReference>
<evidence type="ECO:0000313" key="2">
    <source>
        <dbReference type="Proteomes" id="UP000032076"/>
    </source>
</evidence>
<gene>
    <name evidence="1" type="ORF">B4167_2921</name>
</gene>
<protein>
    <submittedName>
        <fullName evidence="1">Uncharacterized protein</fullName>
    </submittedName>
</protein>
<name>A0A0D0EFZ0_9BACI</name>